<keyword evidence="5" id="KW-1185">Reference proteome</keyword>
<proteinExistence type="predicted"/>
<dbReference type="InterPro" id="IPR007050">
    <property type="entry name" value="HTH_bacterioopsin"/>
</dbReference>
<dbReference type="Pfam" id="PF04967">
    <property type="entry name" value="HTH_10"/>
    <property type="match status" value="1"/>
</dbReference>
<dbReference type="Gene3D" id="1.10.10.10">
    <property type="entry name" value="Winged helix-like DNA-binding domain superfamily/Winged helix DNA-binding domain"/>
    <property type="match status" value="1"/>
</dbReference>
<protein>
    <submittedName>
        <fullName evidence="4">HTH DNA binding domain-containing protein</fullName>
    </submittedName>
</protein>
<dbReference type="EMBL" id="FOCX01000041">
    <property type="protein sequence ID" value="SEP18588.1"/>
    <property type="molecule type" value="Genomic_DNA"/>
</dbReference>
<reference evidence="5" key="1">
    <citation type="submission" date="2016-10" db="EMBL/GenBank/DDBJ databases">
        <authorList>
            <person name="Varghese N."/>
            <person name="Submissions S."/>
        </authorList>
    </citation>
    <scope>NUCLEOTIDE SEQUENCE [LARGE SCALE GENOMIC DNA]</scope>
    <source>
        <strain evidence="5">IBRC-M 10043</strain>
    </source>
</reference>
<sequence length="36" mass="3897">TQAELATELDLSSGTVADHLRRIENKLASTVANSWV</sequence>
<organism evidence="4 5">
    <name type="scientific">Halorientalis persicus</name>
    <dbReference type="NCBI Taxonomy" id="1367881"/>
    <lineage>
        <taxon>Archaea</taxon>
        <taxon>Methanobacteriati</taxon>
        <taxon>Methanobacteriota</taxon>
        <taxon>Stenosarchaea group</taxon>
        <taxon>Halobacteria</taxon>
        <taxon>Halobacteriales</taxon>
        <taxon>Haloarculaceae</taxon>
        <taxon>Halorientalis</taxon>
    </lineage>
</organism>
<dbReference type="Proteomes" id="UP000198775">
    <property type="component" value="Unassembled WGS sequence"/>
</dbReference>
<gene>
    <name evidence="4" type="ORF">SAMN05216388_104129</name>
</gene>
<name>A0A1H8VUI3_9EURY</name>
<evidence type="ECO:0000259" key="3">
    <source>
        <dbReference type="Pfam" id="PF04967"/>
    </source>
</evidence>
<dbReference type="RefSeq" id="WP_139203665.1">
    <property type="nucleotide sequence ID" value="NZ_FOCX01000041.1"/>
</dbReference>
<feature type="domain" description="HTH bat-type" evidence="3">
    <location>
        <begin position="3"/>
        <end position="28"/>
    </location>
</feature>
<keyword evidence="2" id="KW-0804">Transcription</keyword>
<evidence type="ECO:0000256" key="2">
    <source>
        <dbReference type="ARBA" id="ARBA00023163"/>
    </source>
</evidence>
<evidence type="ECO:0000256" key="1">
    <source>
        <dbReference type="ARBA" id="ARBA00023015"/>
    </source>
</evidence>
<dbReference type="AlphaFoldDB" id="A0A1H8VUI3"/>
<evidence type="ECO:0000313" key="4">
    <source>
        <dbReference type="EMBL" id="SEP18588.1"/>
    </source>
</evidence>
<evidence type="ECO:0000313" key="5">
    <source>
        <dbReference type="Proteomes" id="UP000198775"/>
    </source>
</evidence>
<accession>A0A1H8VUI3</accession>
<dbReference type="InterPro" id="IPR036388">
    <property type="entry name" value="WH-like_DNA-bd_sf"/>
</dbReference>
<feature type="non-terminal residue" evidence="4">
    <location>
        <position position="1"/>
    </location>
</feature>
<keyword evidence="1" id="KW-0805">Transcription regulation</keyword>